<dbReference type="EMBL" id="UINC01135114">
    <property type="protein sequence ID" value="SVD19074.1"/>
    <property type="molecule type" value="Genomic_DNA"/>
</dbReference>
<name>A0A382TAB8_9ZZZZ</name>
<accession>A0A382TAB8</accession>
<sequence>YIIRWYQRDLKLDGCAHTSTIGDYLSLVILVGAVELGITMPIAIPGVAHGIKEEARASEEGLIFK</sequence>
<reference evidence="1" key="1">
    <citation type="submission" date="2018-05" db="EMBL/GenBank/DDBJ databases">
        <authorList>
            <person name="Lanie J.A."/>
            <person name="Ng W.-L."/>
            <person name="Kazmierczak K.M."/>
            <person name="Andrzejewski T.M."/>
            <person name="Davidsen T.M."/>
            <person name="Wayne K.J."/>
            <person name="Tettelin H."/>
            <person name="Glass J.I."/>
            <person name="Rusch D."/>
            <person name="Podicherti R."/>
            <person name="Tsui H.-C.T."/>
            <person name="Winkler M.E."/>
        </authorList>
    </citation>
    <scope>NUCLEOTIDE SEQUENCE</scope>
</reference>
<dbReference type="AlphaFoldDB" id="A0A382TAB8"/>
<organism evidence="1">
    <name type="scientific">marine metagenome</name>
    <dbReference type="NCBI Taxonomy" id="408172"/>
    <lineage>
        <taxon>unclassified sequences</taxon>
        <taxon>metagenomes</taxon>
        <taxon>ecological metagenomes</taxon>
    </lineage>
</organism>
<gene>
    <name evidence="1" type="ORF">METZ01_LOCUS371928</name>
</gene>
<feature type="non-terminal residue" evidence="1">
    <location>
        <position position="1"/>
    </location>
</feature>
<protein>
    <submittedName>
        <fullName evidence="1">Uncharacterized protein</fullName>
    </submittedName>
</protein>
<proteinExistence type="predicted"/>
<evidence type="ECO:0000313" key="1">
    <source>
        <dbReference type="EMBL" id="SVD19074.1"/>
    </source>
</evidence>